<dbReference type="GO" id="GO:0016887">
    <property type="term" value="F:ATP hydrolysis activity"/>
    <property type="evidence" value="ECO:0007669"/>
    <property type="project" value="InterPro"/>
</dbReference>
<dbReference type="AlphaFoldDB" id="A0A5R8NQ32"/>
<dbReference type="InterPro" id="IPR027417">
    <property type="entry name" value="P-loop_NTPase"/>
</dbReference>
<dbReference type="PANTHER" id="PTHR47691:SF3">
    <property type="entry name" value="HTH-TYPE TRANSCRIPTIONAL REGULATOR RV0890C-RELATED"/>
    <property type="match status" value="1"/>
</dbReference>
<dbReference type="InterPro" id="IPR036388">
    <property type="entry name" value="WH-like_DNA-bd_sf"/>
</dbReference>
<reference evidence="2 3" key="1">
    <citation type="submission" date="2019-05" db="EMBL/GenBank/DDBJ databases">
        <title>Genomes sequences of two Nocardia cyriacigeorgica environmental isolates, type strains Nocardia asteroides ATCC 19247 and Nocardia cyriacigeorgica DSM 44484.</title>
        <authorList>
            <person name="Vautrin F."/>
            <person name="Bergeron E."/>
            <person name="Dubost A."/>
            <person name="Abrouk D."/>
            <person name="Rodriguez Nava V."/>
            <person name="Pujic P."/>
        </authorList>
    </citation>
    <scope>NUCLEOTIDE SEQUENCE [LARGE SCALE GENOMIC DNA]</scope>
    <source>
        <strain evidence="2 3">EML 446</strain>
    </source>
</reference>
<dbReference type="PRINTS" id="PR00364">
    <property type="entry name" value="DISEASERSIST"/>
</dbReference>
<gene>
    <name evidence="2" type="ORF">FEK34_17995</name>
</gene>
<dbReference type="CDD" id="cd06170">
    <property type="entry name" value="LuxR_C_like"/>
    <property type="match status" value="1"/>
</dbReference>
<dbReference type="InterPro" id="IPR000792">
    <property type="entry name" value="Tscrpt_reg_LuxR_C"/>
</dbReference>
<sequence length="761" mass="82039">MGHSGDHLTDLSSYVGRHDESAAVAELLRSARLVSLTGPGGIGKTRLARRVAGQHSRAGADGMVFIELGDLGPGHDPAVAIADRLGVRLRSGESATDRIRAQLARRPPLLVLDNCEHLLLPCATLVAELLPACPGLTVLTTSRQPLGVPGEQVFRVPPLSIPAATDLEPATLGEIDAVRLFLDRAAAARADFSLTAENAADVAGLCRAADGVPLAIELAAARVRSLSPRQILERWAGQLALSTPGARTVPGRQRTLRAAVDWSYTLCTEAERAIWRRLSIFAGTFDLEAAEYVCADIGADAVIDVVDSLVDKSLLERHGDTIVRYRMLRPLREYAAELLAGDDGYESAARRHRDWFHHLIATADDRWFGPDQSAWIRRLRDDHADIVAAMDWSLDTPGEADIALAMACRLPEYWTLRGASKQARTWLDRAAAGAAPDHPDRGLALAMSALHATWLCDLADADVRLAAADAEAARSADPIVAAQVMMIRAQGCKIRLDNDRAATLAAAAVEVFDAHGDGRGAIGARNILALSVFSKDVDTALTVIGDALAASTAAGDTYYRDVLYFSLALIELSRGRIDVARTLTCTALASTRRRDSQFGDAYHIEELAWIACLSGEHIRSATLFGAAASAWERLGADPDIMLPVPHRMFWQQAQQALGSARFDTAYQCGYAMSPDHARRYALDDESPAVSARECPLTPREMQVAELIAQGATNREIAERLVIAVRTADTHVQHILTKLEVANRAQIAAWFTANAGYVAMNA</sequence>
<dbReference type="SMART" id="SM00421">
    <property type="entry name" value="HTH_LUXR"/>
    <property type="match status" value="1"/>
</dbReference>
<dbReference type="Pfam" id="PF00196">
    <property type="entry name" value="GerE"/>
    <property type="match status" value="1"/>
</dbReference>
<dbReference type="Proteomes" id="UP000306378">
    <property type="component" value="Unassembled WGS sequence"/>
</dbReference>
<accession>A0A5R8NQ32</accession>
<dbReference type="Gene3D" id="1.10.10.10">
    <property type="entry name" value="Winged helix-like DNA-binding domain superfamily/Winged helix DNA-binding domain"/>
    <property type="match status" value="1"/>
</dbReference>
<dbReference type="Pfam" id="PF25872">
    <property type="entry name" value="HTH_77"/>
    <property type="match status" value="1"/>
</dbReference>
<dbReference type="InterPro" id="IPR016032">
    <property type="entry name" value="Sig_transdc_resp-reg_C-effctor"/>
</dbReference>
<dbReference type="GO" id="GO:0006355">
    <property type="term" value="P:regulation of DNA-templated transcription"/>
    <property type="evidence" value="ECO:0007669"/>
    <property type="project" value="InterPro"/>
</dbReference>
<dbReference type="PROSITE" id="PS50043">
    <property type="entry name" value="HTH_LUXR_2"/>
    <property type="match status" value="1"/>
</dbReference>
<dbReference type="InterPro" id="IPR058852">
    <property type="entry name" value="HTH_77"/>
</dbReference>
<feature type="domain" description="HTH luxR-type" evidence="1">
    <location>
        <begin position="689"/>
        <end position="754"/>
    </location>
</feature>
<dbReference type="Pfam" id="PF13401">
    <property type="entry name" value="AAA_22"/>
    <property type="match status" value="1"/>
</dbReference>
<dbReference type="RefSeq" id="WP_138448947.1">
    <property type="nucleotide sequence ID" value="NZ_VBUT01000006.1"/>
</dbReference>
<dbReference type="EMBL" id="VBUT01000006">
    <property type="protein sequence ID" value="TLF76777.1"/>
    <property type="molecule type" value="Genomic_DNA"/>
</dbReference>
<dbReference type="GO" id="GO:0003677">
    <property type="term" value="F:DNA binding"/>
    <property type="evidence" value="ECO:0007669"/>
    <property type="project" value="InterPro"/>
</dbReference>
<dbReference type="CDD" id="cd00267">
    <property type="entry name" value="ABC_ATPase"/>
    <property type="match status" value="1"/>
</dbReference>
<dbReference type="SUPFAM" id="SSF46894">
    <property type="entry name" value="C-terminal effector domain of the bipartite response regulators"/>
    <property type="match status" value="1"/>
</dbReference>
<dbReference type="InterPro" id="IPR049945">
    <property type="entry name" value="AAA_22"/>
</dbReference>
<evidence type="ECO:0000259" key="1">
    <source>
        <dbReference type="PROSITE" id="PS50043"/>
    </source>
</evidence>
<dbReference type="PANTHER" id="PTHR47691">
    <property type="entry name" value="REGULATOR-RELATED"/>
    <property type="match status" value="1"/>
</dbReference>
<protein>
    <submittedName>
        <fullName evidence="2">LuxR family transcriptional regulator</fullName>
    </submittedName>
</protein>
<dbReference type="PRINTS" id="PR00038">
    <property type="entry name" value="HTHLUXR"/>
</dbReference>
<organism evidence="2 3">
    <name type="scientific">Nocardia cyriacigeorgica</name>
    <dbReference type="NCBI Taxonomy" id="135487"/>
    <lineage>
        <taxon>Bacteria</taxon>
        <taxon>Bacillati</taxon>
        <taxon>Actinomycetota</taxon>
        <taxon>Actinomycetes</taxon>
        <taxon>Mycobacteriales</taxon>
        <taxon>Nocardiaceae</taxon>
        <taxon>Nocardia</taxon>
    </lineage>
</organism>
<dbReference type="SUPFAM" id="SSF52540">
    <property type="entry name" value="P-loop containing nucleoside triphosphate hydrolases"/>
    <property type="match status" value="1"/>
</dbReference>
<proteinExistence type="predicted"/>
<comment type="caution">
    <text evidence="2">The sequence shown here is derived from an EMBL/GenBank/DDBJ whole genome shotgun (WGS) entry which is preliminary data.</text>
</comment>
<evidence type="ECO:0000313" key="3">
    <source>
        <dbReference type="Proteomes" id="UP000306378"/>
    </source>
</evidence>
<evidence type="ECO:0000313" key="2">
    <source>
        <dbReference type="EMBL" id="TLF76777.1"/>
    </source>
</evidence>
<name>A0A5R8NQ32_9NOCA</name>
<dbReference type="Gene3D" id="3.40.50.300">
    <property type="entry name" value="P-loop containing nucleotide triphosphate hydrolases"/>
    <property type="match status" value="1"/>
</dbReference>